<dbReference type="Proteomes" id="UP000797356">
    <property type="component" value="Chromosome 13"/>
</dbReference>
<gene>
    <name evidence="1" type="ORF">COCNU_13G006820</name>
</gene>
<accession>A0A8K0ITF1</accession>
<organism evidence="1 2">
    <name type="scientific">Cocos nucifera</name>
    <name type="common">Coconut palm</name>
    <dbReference type="NCBI Taxonomy" id="13894"/>
    <lineage>
        <taxon>Eukaryota</taxon>
        <taxon>Viridiplantae</taxon>
        <taxon>Streptophyta</taxon>
        <taxon>Embryophyta</taxon>
        <taxon>Tracheophyta</taxon>
        <taxon>Spermatophyta</taxon>
        <taxon>Magnoliopsida</taxon>
        <taxon>Liliopsida</taxon>
        <taxon>Arecaceae</taxon>
        <taxon>Arecoideae</taxon>
        <taxon>Cocoseae</taxon>
        <taxon>Attaleinae</taxon>
        <taxon>Cocos</taxon>
    </lineage>
</organism>
<proteinExistence type="predicted"/>
<name>A0A8K0ITF1_COCNU</name>
<dbReference type="AlphaFoldDB" id="A0A8K0ITF1"/>
<reference evidence="1" key="1">
    <citation type="journal article" date="2017" name="Gigascience">
        <title>The genome draft of coconut (Cocos nucifera).</title>
        <authorList>
            <person name="Xiao Y."/>
            <person name="Xu P."/>
            <person name="Fan H."/>
            <person name="Baudouin L."/>
            <person name="Xia W."/>
            <person name="Bocs S."/>
            <person name="Xu J."/>
            <person name="Li Q."/>
            <person name="Guo A."/>
            <person name="Zhou L."/>
            <person name="Li J."/>
            <person name="Wu Y."/>
            <person name="Ma Z."/>
            <person name="Armero A."/>
            <person name="Issali A.E."/>
            <person name="Liu N."/>
            <person name="Peng M."/>
            <person name="Yang Y."/>
        </authorList>
    </citation>
    <scope>NUCLEOTIDE SEQUENCE</scope>
    <source>
        <tissue evidence="1">Spear leaf of Hainan Tall coconut</tissue>
    </source>
</reference>
<dbReference type="EMBL" id="CM017884">
    <property type="protein sequence ID" value="KAG1366892.1"/>
    <property type="molecule type" value="Genomic_DNA"/>
</dbReference>
<evidence type="ECO:0000313" key="1">
    <source>
        <dbReference type="EMBL" id="KAG1366892.1"/>
    </source>
</evidence>
<keyword evidence="2" id="KW-1185">Reference proteome</keyword>
<comment type="caution">
    <text evidence="1">The sequence shown here is derived from an EMBL/GenBank/DDBJ whole genome shotgun (WGS) entry which is preliminary data.</text>
</comment>
<dbReference type="OrthoDB" id="1938625at2759"/>
<protein>
    <submittedName>
        <fullName evidence="1">Putative LINE-1 retrotransposable element ORF2 protein</fullName>
    </submittedName>
</protein>
<sequence length="87" mass="9569">MLSMNKLVAGMGPSQITREVQYIQYADDAINLSKAKPSNLSNIKFIIYPFEIMMGAKINIEKSTLIGLGLSDSTCRNFAKHNGMLGD</sequence>
<evidence type="ECO:0000313" key="2">
    <source>
        <dbReference type="Proteomes" id="UP000797356"/>
    </source>
</evidence>
<reference evidence="1" key="2">
    <citation type="submission" date="2019-07" db="EMBL/GenBank/DDBJ databases">
        <authorList>
            <person name="Yang Y."/>
            <person name="Bocs S."/>
            <person name="Baudouin L."/>
        </authorList>
    </citation>
    <scope>NUCLEOTIDE SEQUENCE</scope>
    <source>
        <tissue evidence="1">Spear leaf of Hainan Tall coconut</tissue>
    </source>
</reference>